<feature type="region of interest" description="Disordered" evidence="1">
    <location>
        <begin position="169"/>
        <end position="217"/>
    </location>
</feature>
<dbReference type="Proteomes" id="UP000472320">
    <property type="component" value="Unassembled WGS sequence"/>
</dbReference>
<reference evidence="4 5" key="1">
    <citation type="submission" date="2019-11" db="EMBL/GenBank/DDBJ databases">
        <title>Type strains purchased from KCTC, JCM and DSMZ.</title>
        <authorList>
            <person name="Lu H."/>
        </authorList>
    </citation>
    <scope>NUCLEOTIDE SEQUENCE [LARGE SCALE GENOMIC DNA]</scope>
    <source>
        <strain evidence="4 5">JCM 31587</strain>
    </source>
</reference>
<dbReference type="InterPro" id="IPR025419">
    <property type="entry name" value="DUF4142"/>
</dbReference>
<protein>
    <submittedName>
        <fullName evidence="4">DUF4142 domain-containing protein</fullName>
    </submittedName>
</protein>
<dbReference type="AlphaFoldDB" id="A0A6L6QBQ4"/>
<dbReference type="RefSeq" id="WP_155452500.1">
    <property type="nucleotide sequence ID" value="NZ_WNKX01000002.1"/>
</dbReference>
<keyword evidence="2" id="KW-0732">Signal</keyword>
<dbReference type="PANTHER" id="PTHR38593:SF1">
    <property type="entry name" value="BLR2558 PROTEIN"/>
    <property type="match status" value="1"/>
</dbReference>
<proteinExistence type="predicted"/>
<dbReference type="Pfam" id="PF13628">
    <property type="entry name" value="DUF4142"/>
    <property type="match status" value="1"/>
</dbReference>
<name>A0A6L6QBQ4_9BURK</name>
<dbReference type="EMBL" id="WNKX01000002">
    <property type="protein sequence ID" value="MTW09511.1"/>
    <property type="molecule type" value="Genomic_DNA"/>
</dbReference>
<comment type="caution">
    <text evidence="4">The sequence shown here is derived from an EMBL/GenBank/DDBJ whole genome shotgun (WGS) entry which is preliminary data.</text>
</comment>
<feature type="signal peptide" evidence="2">
    <location>
        <begin position="1"/>
        <end position="21"/>
    </location>
</feature>
<accession>A0A6L6QBQ4</accession>
<evidence type="ECO:0000256" key="1">
    <source>
        <dbReference type="SAM" id="MobiDB-lite"/>
    </source>
</evidence>
<keyword evidence="5" id="KW-1185">Reference proteome</keyword>
<dbReference type="InterPro" id="IPR012347">
    <property type="entry name" value="Ferritin-like"/>
</dbReference>
<evidence type="ECO:0000256" key="2">
    <source>
        <dbReference type="SAM" id="SignalP"/>
    </source>
</evidence>
<feature type="compositionally biased region" description="Low complexity" evidence="1">
    <location>
        <begin position="169"/>
        <end position="198"/>
    </location>
</feature>
<dbReference type="PANTHER" id="PTHR38593">
    <property type="entry name" value="BLR2558 PROTEIN"/>
    <property type="match status" value="1"/>
</dbReference>
<evidence type="ECO:0000259" key="3">
    <source>
        <dbReference type="Pfam" id="PF13628"/>
    </source>
</evidence>
<gene>
    <name evidence="4" type="ORF">GM658_02770</name>
</gene>
<organism evidence="4 5">
    <name type="scientific">Massilia eburnea</name>
    <dbReference type="NCBI Taxonomy" id="1776165"/>
    <lineage>
        <taxon>Bacteria</taxon>
        <taxon>Pseudomonadati</taxon>
        <taxon>Pseudomonadota</taxon>
        <taxon>Betaproteobacteria</taxon>
        <taxon>Burkholderiales</taxon>
        <taxon>Oxalobacteraceae</taxon>
        <taxon>Telluria group</taxon>
        <taxon>Massilia</taxon>
    </lineage>
</organism>
<evidence type="ECO:0000313" key="4">
    <source>
        <dbReference type="EMBL" id="MTW09511.1"/>
    </source>
</evidence>
<sequence length="217" mass="23039">MNNFMRVAVLSALLGTGSAWAEGLAKADQKMLTDLAMANMAEIETAKMALQKTQSDRVKSFAQQMVDEHTKGLDEVRKVASAHSVTLPNELDAKHKALATKLEKLSGDKFDRSYMEQAGVQSHKEAQQLVAKVETSAKDDELKSLATRLKPTIHQHLNNAEQLNAAVQGGTTAGSSGTQGSAGNSAAQPGEAGNRAAGTTGGNKPDSSMQNPKPERR</sequence>
<evidence type="ECO:0000313" key="5">
    <source>
        <dbReference type="Proteomes" id="UP000472320"/>
    </source>
</evidence>
<dbReference type="OrthoDB" id="118677at2"/>
<feature type="domain" description="DUF4142" evidence="3">
    <location>
        <begin position="27"/>
        <end position="163"/>
    </location>
</feature>
<feature type="chain" id="PRO_5027073908" evidence="2">
    <location>
        <begin position="22"/>
        <end position="217"/>
    </location>
</feature>
<dbReference type="Gene3D" id="1.20.1260.10">
    <property type="match status" value="1"/>
</dbReference>